<sequence length="226" mass="25132">MATENKSEFTIISATNTTVEDTTGNYDVVDNPGGWGAPNDEFTDYAHYLTAYKKNVNNVADERLVYADPDPITSLVWVIPRATDGWYYVKHYHIIIWTSGISFVAGEACYYNGGIYLALADNTNSQPDVSPADWTIKPAAEDVDSATNTLTSEADIVFGYNADLYYGNQIGDNAVEGRNGVCTDQEEEDKLREIEFHINALYSACQKQKFTDAEWSSLKLIELCAK</sequence>
<dbReference type="Gene3D" id="2.10.10.20">
    <property type="entry name" value="Carbohydrate-binding module superfamily 5/12"/>
    <property type="match status" value="1"/>
</dbReference>
<comment type="caution">
    <text evidence="1">The sequence shown here is derived from an EMBL/GenBank/DDBJ whole genome shotgun (WGS) entry which is preliminary data.</text>
</comment>
<protein>
    <submittedName>
        <fullName evidence="1">Uncharacterized protein</fullName>
    </submittedName>
</protein>
<accession>A0A0F9QYY4</accession>
<dbReference type="EMBL" id="LAZR01001163">
    <property type="protein sequence ID" value="KKN49540.1"/>
    <property type="molecule type" value="Genomic_DNA"/>
</dbReference>
<reference evidence="1" key="1">
    <citation type="journal article" date="2015" name="Nature">
        <title>Complex archaea that bridge the gap between prokaryotes and eukaryotes.</title>
        <authorList>
            <person name="Spang A."/>
            <person name="Saw J.H."/>
            <person name="Jorgensen S.L."/>
            <person name="Zaremba-Niedzwiedzka K."/>
            <person name="Martijn J."/>
            <person name="Lind A.E."/>
            <person name="van Eijk R."/>
            <person name="Schleper C."/>
            <person name="Guy L."/>
            <person name="Ettema T.J."/>
        </authorList>
    </citation>
    <scope>NUCLEOTIDE SEQUENCE</scope>
</reference>
<dbReference type="AlphaFoldDB" id="A0A0F9QYY4"/>
<proteinExistence type="predicted"/>
<evidence type="ECO:0000313" key="1">
    <source>
        <dbReference type="EMBL" id="KKN49540.1"/>
    </source>
</evidence>
<gene>
    <name evidence="1" type="ORF">LCGC14_0641680</name>
</gene>
<name>A0A0F9QYY4_9ZZZZ</name>
<organism evidence="1">
    <name type="scientific">marine sediment metagenome</name>
    <dbReference type="NCBI Taxonomy" id="412755"/>
    <lineage>
        <taxon>unclassified sequences</taxon>
        <taxon>metagenomes</taxon>
        <taxon>ecological metagenomes</taxon>
    </lineage>
</organism>